<dbReference type="SUPFAM" id="SSF143990">
    <property type="entry name" value="YbiA-like"/>
    <property type="match status" value="1"/>
</dbReference>
<feature type="region of interest" description="Disordered" evidence="2">
    <location>
        <begin position="281"/>
        <end position="314"/>
    </location>
</feature>
<keyword evidence="1" id="KW-0175">Coiled coil</keyword>
<evidence type="ECO:0000256" key="1">
    <source>
        <dbReference type="SAM" id="Coils"/>
    </source>
</evidence>
<dbReference type="CDD" id="cd15457">
    <property type="entry name" value="NADAR"/>
    <property type="match status" value="1"/>
</dbReference>
<evidence type="ECO:0000313" key="5">
    <source>
        <dbReference type="WBParaSite" id="MBELARI_LOCUS13199"/>
    </source>
</evidence>
<dbReference type="AlphaFoldDB" id="A0AAF3EGU9"/>
<feature type="compositionally biased region" description="Gly residues" evidence="2">
    <location>
        <begin position="281"/>
        <end position="298"/>
    </location>
</feature>
<evidence type="ECO:0000259" key="3">
    <source>
        <dbReference type="Pfam" id="PF08719"/>
    </source>
</evidence>
<protein>
    <recommendedName>
        <fullName evidence="3">NADAR domain-containing protein</fullName>
    </recommendedName>
</protein>
<accession>A0AAF3EGU9</accession>
<proteinExistence type="predicted"/>
<keyword evidence="4" id="KW-1185">Reference proteome</keyword>
<evidence type="ECO:0000256" key="2">
    <source>
        <dbReference type="SAM" id="MobiDB-lite"/>
    </source>
</evidence>
<evidence type="ECO:0000313" key="4">
    <source>
        <dbReference type="Proteomes" id="UP000887575"/>
    </source>
</evidence>
<dbReference type="Proteomes" id="UP000887575">
    <property type="component" value="Unassembled WGS sequence"/>
</dbReference>
<name>A0AAF3EGU9_9BILA</name>
<dbReference type="Pfam" id="PF08719">
    <property type="entry name" value="NADAR"/>
    <property type="match status" value="1"/>
</dbReference>
<feature type="domain" description="NADAR" evidence="3">
    <location>
        <begin position="113"/>
        <end position="245"/>
    </location>
</feature>
<feature type="coiled-coil region" evidence="1">
    <location>
        <begin position="3"/>
        <end position="65"/>
    </location>
</feature>
<dbReference type="InterPro" id="IPR037238">
    <property type="entry name" value="YbiA-like_sf"/>
</dbReference>
<sequence length="343" mass="39791">MAKSKVEQDIDELKEAITIIRNDQIFSRDKILELENEKEMLRQGIRKLKLENMRHKEKMKAMQVEIKKLGGVSIPEDEDEAWNRDYDDLGRNDFILVGGKQDPFSPRYEATIKDENGLEHKSSERYYWYKMAEFFGDVEAMTKIQQATNTPTAEEISKEIKNFDEAQWKGQKLSTWESGQRLKFEQVRWIQNLLIETGKQFIAVAEQDKILGTGWRKNREEANKPIFWDGENQGGRFLMKYRKELSKSHQWAGPFEHEETQKKYGEMKKFVWRRIDMQKGPGGTTFSGPFSGRGGNGSRGSMRGTMPRRGGAFRGREGYKTKAAKSAKPFGGVTKKKFKSNIF</sequence>
<dbReference type="Gene3D" id="1.10.357.40">
    <property type="entry name" value="YbiA-like"/>
    <property type="match status" value="1"/>
</dbReference>
<organism evidence="4 5">
    <name type="scientific">Mesorhabditis belari</name>
    <dbReference type="NCBI Taxonomy" id="2138241"/>
    <lineage>
        <taxon>Eukaryota</taxon>
        <taxon>Metazoa</taxon>
        <taxon>Ecdysozoa</taxon>
        <taxon>Nematoda</taxon>
        <taxon>Chromadorea</taxon>
        <taxon>Rhabditida</taxon>
        <taxon>Rhabditina</taxon>
        <taxon>Rhabditomorpha</taxon>
        <taxon>Rhabditoidea</taxon>
        <taxon>Rhabditidae</taxon>
        <taxon>Mesorhabditinae</taxon>
        <taxon>Mesorhabditis</taxon>
    </lineage>
</organism>
<dbReference type="WBParaSite" id="MBELARI_LOCUS13199">
    <property type="protein sequence ID" value="MBELARI_LOCUS13199"/>
    <property type="gene ID" value="MBELARI_LOCUS13199"/>
</dbReference>
<dbReference type="InterPro" id="IPR012816">
    <property type="entry name" value="NADAR"/>
</dbReference>
<reference evidence="5" key="1">
    <citation type="submission" date="2024-02" db="UniProtKB">
        <authorList>
            <consortium name="WormBaseParasite"/>
        </authorList>
    </citation>
    <scope>IDENTIFICATION</scope>
</reference>